<evidence type="ECO:0000313" key="1">
    <source>
        <dbReference type="EMBL" id="OAB73994.1"/>
    </source>
</evidence>
<dbReference type="Proteomes" id="UP000077134">
    <property type="component" value="Unassembled WGS sequence"/>
</dbReference>
<sequence length="62" mass="7068">MRDKTGRFSEIQVKSLRGTCYVLLKKASLNKGLTFQTKLRHPGDFEESIKDFFPSPAESEGF</sequence>
<reference evidence="1 2" key="1">
    <citation type="submission" date="2016-02" db="EMBL/GenBank/DDBJ databases">
        <title>Paenibacillus sp. LPB0068, isolated from Crassostrea gigas.</title>
        <authorList>
            <person name="Shin S.-K."/>
            <person name="Yi H."/>
        </authorList>
    </citation>
    <scope>NUCLEOTIDE SEQUENCE [LARGE SCALE GENOMIC DNA]</scope>
    <source>
        <strain evidence="1 2">LPB0068</strain>
    </source>
</reference>
<name>A0A167D6B9_9BACL</name>
<proteinExistence type="predicted"/>
<keyword evidence="2" id="KW-1185">Reference proteome</keyword>
<comment type="caution">
    <text evidence="1">The sequence shown here is derived from an EMBL/GenBank/DDBJ whole genome shotgun (WGS) entry which is preliminary data.</text>
</comment>
<dbReference type="KEGG" id="pcx:LPB68_05840"/>
<protein>
    <submittedName>
        <fullName evidence="1">Uncharacterized protein</fullName>
    </submittedName>
</protein>
<dbReference type="AlphaFoldDB" id="A0A167D6B9"/>
<organism evidence="1 2">
    <name type="scientific">Paenibacillus crassostreae</name>
    <dbReference type="NCBI Taxonomy" id="1763538"/>
    <lineage>
        <taxon>Bacteria</taxon>
        <taxon>Bacillati</taxon>
        <taxon>Bacillota</taxon>
        <taxon>Bacilli</taxon>
        <taxon>Bacillales</taxon>
        <taxon>Paenibacillaceae</taxon>
        <taxon>Paenibacillus</taxon>
    </lineage>
</organism>
<evidence type="ECO:0000313" key="2">
    <source>
        <dbReference type="Proteomes" id="UP000077134"/>
    </source>
</evidence>
<dbReference type="EMBL" id="LSFN01000017">
    <property type="protein sequence ID" value="OAB73994.1"/>
    <property type="molecule type" value="Genomic_DNA"/>
</dbReference>
<accession>A0A167D6B9</accession>
<gene>
    <name evidence="1" type="ORF">PNBC_13200</name>
</gene>